<dbReference type="GO" id="GO:0043171">
    <property type="term" value="P:peptide catabolic process"/>
    <property type="evidence" value="ECO:0007669"/>
    <property type="project" value="Ensembl"/>
</dbReference>
<dbReference type="SMART" id="SM00209">
    <property type="entry name" value="TSP1"/>
    <property type="match status" value="6"/>
</dbReference>
<dbReference type="STRING" id="13735.ENSPSIP00000019354"/>
<keyword evidence="5" id="KW-0732">Signal</keyword>
<dbReference type="Pfam" id="PF05986">
    <property type="entry name" value="ADAMTS_spacer1"/>
    <property type="match status" value="1"/>
</dbReference>
<dbReference type="GeneTree" id="ENSGT00940000158379"/>
<dbReference type="Pfam" id="PF19236">
    <property type="entry name" value="ADAMTS_CR_3"/>
    <property type="match status" value="1"/>
</dbReference>
<dbReference type="Gene3D" id="3.40.1620.60">
    <property type="match status" value="1"/>
</dbReference>
<dbReference type="Gene3D" id="3.40.390.10">
    <property type="entry name" value="Collagenase (Catalytic Domain)"/>
    <property type="match status" value="1"/>
</dbReference>
<dbReference type="Gene3D" id="2.60.120.290">
    <property type="entry name" value="Spermadhesin, CUB domain"/>
    <property type="match status" value="1"/>
</dbReference>
<dbReference type="OMA" id="PDVHQAH"/>
<evidence type="ECO:0000256" key="5">
    <source>
        <dbReference type="ARBA" id="ARBA00022729"/>
    </source>
</evidence>
<keyword evidence="3" id="KW-0645">Protease</keyword>
<dbReference type="InterPro" id="IPR036383">
    <property type="entry name" value="TSP1_rpt_sf"/>
</dbReference>
<dbReference type="InterPro" id="IPR050439">
    <property type="entry name" value="ADAMTS_ADAMTS-like"/>
</dbReference>
<dbReference type="Ensembl" id="ENSPSIT00000019445.1">
    <property type="protein sequence ID" value="ENSPSIP00000019354.1"/>
    <property type="gene ID" value="ENSPSIG00000017133.1"/>
</dbReference>
<dbReference type="EMBL" id="AGCU01091794">
    <property type="status" value="NOT_ANNOTATED_CDS"/>
    <property type="molecule type" value="Genomic_DNA"/>
</dbReference>
<feature type="binding site" evidence="13">
    <location>
        <position position="327"/>
    </location>
    <ligand>
        <name>Ca(2+)</name>
        <dbReference type="ChEBI" id="CHEBI:29108"/>
        <label>1</label>
    </ligand>
</feature>
<dbReference type="InterPro" id="IPR024079">
    <property type="entry name" value="MetalloPept_cat_dom_sf"/>
</dbReference>
<dbReference type="PROSITE" id="PS50215">
    <property type="entry name" value="ADAM_MEPRO"/>
    <property type="match status" value="1"/>
</dbReference>
<sequence>MAWGEPYSFEFLEDCVLSSFVSDRKLNSSVSLLKRFPGSCFAGGRVLHPAGAKCRVTYCEGWLGGVVIVNEEEIHIRPVRRKHLTVLEDLSLPTPHVIFRAARRGTRTIGERKSPPRLWKRAEGSVVHLELLVVVGPDVYQFHREDTERYILTNLNIGAELLRDASLGAQLRVHLTRMMVLTEPEVGINITTNVTSSLVGVCEWSKKVNPPSDSDPQHADLVLYVTRFDLELADGNKQMRGVTQLRGACSSSWSCVITEDTGFDLGVTIAHEIGHSFGIQHDGEGNLCSGSGNVMGAEGSHNSVDLVWSECSREQFLAFIRTSQASCLNDLPALEGSIPGWKPGLYYGADEQCKIAFGSAAAACTFARNDIDTCRVLSCHTHQADRTSCTRLLVPLLDGTECGINKWCSKGHCSSLEELNPVAVVHGQWSSWSPLTACSRSCGGGVVTRRRLCNNPRPAFGGQECRGADLQAAMCNTQACLTTQLEFMAEQCAATNVKPLYLLPDVPSFYMWTSAAGYAKGDTLCRHMCRAEEKNFMVSRGDRFTDGTRCEPSNRRTKGAFDLCVMGSCRVFGCDGRMDSGMVLDPCKVCGGDNATCTRVSGSYTEGKAKEYVTFLALPHKTTSVHVTNRKPLFTHLAVKVQGRYVVAGKQRISLNITYPSVVEDSQISYRVFLTEDHLPSLEEVHVDGPTYEDIEIQRCMRRKEGAGGSQLHGRGIFSYFIPKKKQAHVWIPQFGTCSVSCGEGVLLVDHSCFDQTRNEITDDQLCLETPRPPSRQELCAKAPCPPGWVAGAFGPCSATCGGGVMERLVRCMKKEGGLVLTLPDSKCLDAPKPASTEACSTELCPVRWKESEPGKCSASCGLGVSQQNVTCVRVLAGLETTVDNSLCPEDEKPPTFVPCVVNICPLGWNTQCEKQDSSPSPGELVPFGPIKKENRSVHVWSPLAGECSVTCGGGVAQLRFVCVAFETKAETHEKHCHPVPKPASRLESCNPMLCPPSWEVKELAACPVSCGGGRLPLSLRCVRQEGNTTRPLPHSKCGRMPRPASTKECGTDPCPASWKVAATGPCSSSCGLGLAAQLITCVQLRQGLETELEESSCPETERPLSRIPCFIRTCSYEWAFSEWTECSASCGNGIQTRQDFCLDPQARKHVNPVFCMHSPKPITVRGCSASPCPEQPAGEGSSGPQRQMPTSATNPLTTAAATYPERPKYKALGRPPTRVLAPSPKHPKELSAGKADAAEEYSVCGSLFLNSTGVINMTGLRVSDCTVSIGRPLGEVVTVQVLESSLNCSAGEILLFSGRMMWRTGCKKLRGSSINSRMNTLMVRQRLLWPGNGVVLQYKSKAAAKKYYQDCDVQLFGPWGEIVNPGQLPDPKRQVACRTFIEVAPRYRIAIHALYMDLGMENNQTHSNFILVRDVNAVKTTVFRGKQLFFWESTGSQAEIEFHEGFTEDRISFRAAYWMSEPR</sequence>
<keyword evidence="9" id="KW-0482">Metalloprotease</keyword>
<dbReference type="InterPro" id="IPR000884">
    <property type="entry name" value="TSP1_rpt"/>
</dbReference>
<feature type="disulfide bond" evidence="14">
    <location>
        <begin position="374"/>
        <end position="408"/>
    </location>
</feature>
<evidence type="ECO:0000256" key="10">
    <source>
        <dbReference type="ARBA" id="ARBA00023157"/>
    </source>
</evidence>
<name>K7GGE3_PELSI</name>
<dbReference type="GO" id="GO:0046872">
    <property type="term" value="F:metal ion binding"/>
    <property type="evidence" value="ECO:0007669"/>
    <property type="project" value="UniProtKB-KW"/>
</dbReference>
<evidence type="ECO:0000256" key="11">
    <source>
        <dbReference type="ARBA" id="ARBA00023180"/>
    </source>
</evidence>
<feature type="disulfide bond" evidence="14">
    <location>
        <begin position="364"/>
        <end position="389"/>
    </location>
</feature>
<proteinExistence type="predicted"/>
<evidence type="ECO:0000256" key="7">
    <source>
        <dbReference type="ARBA" id="ARBA00022801"/>
    </source>
</evidence>
<dbReference type="Pfam" id="PF17771">
    <property type="entry name" value="ADAMTS_CR_2"/>
    <property type="match status" value="1"/>
</dbReference>
<gene>
    <name evidence="18" type="primary">ADAMTS13</name>
</gene>
<feature type="binding site" evidence="13">
    <location>
        <position position="213"/>
    </location>
    <ligand>
        <name>Ca(2+)</name>
        <dbReference type="ChEBI" id="CHEBI:29108"/>
        <label>1</label>
    </ligand>
</feature>
<feature type="disulfide bond" evidence="14">
    <location>
        <begin position="288"/>
        <end position="311"/>
    </location>
</feature>
<dbReference type="HOGENOM" id="CLU_000660_10_1_1"/>
<keyword evidence="2" id="KW-0964">Secreted</keyword>
<dbReference type="GO" id="GO:0031012">
    <property type="term" value="C:extracellular matrix"/>
    <property type="evidence" value="ECO:0007669"/>
    <property type="project" value="TreeGrafter"/>
</dbReference>
<feature type="region of interest" description="Disordered" evidence="16">
    <location>
        <begin position="1168"/>
        <end position="1231"/>
    </location>
</feature>
<feature type="binding site" evidence="13">
    <location>
        <position position="220"/>
    </location>
    <ligand>
        <name>Ca(2+)</name>
        <dbReference type="ChEBI" id="CHEBI:29108"/>
        <label>1</label>
    </ligand>
</feature>
<keyword evidence="4 13" id="KW-0479">Metal-binding</keyword>
<keyword evidence="6" id="KW-0677">Repeat</keyword>
<feature type="binding site" evidence="13">
    <location>
        <position position="213"/>
    </location>
    <ligand>
        <name>Ca(2+)</name>
        <dbReference type="ChEBI" id="CHEBI:29108"/>
        <label>2</label>
    </ligand>
</feature>
<evidence type="ECO:0000256" key="14">
    <source>
        <dbReference type="PIRSR" id="PIRSR613273-3"/>
    </source>
</evidence>
<feature type="disulfide bond" evidence="14">
    <location>
        <begin position="202"/>
        <end position="255"/>
    </location>
</feature>
<comment type="cofactor">
    <cofactor evidence="13">
        <name>Zn(2+)</name>
        <dbReference type="ChEBI" id="CHEBI:29105"/>
    </cofactor>
    <text evidence="13">Binds 1 zinc ion per subunit.</text>
</comment>
<dbReference type="eggNOG" id="KOG3538">
    <property type="taxonomic scope" value="Eukaryota"/>
</dbReference>
<feature type="binding site" evidence="13 15">
    <location>
        <position position="275"/>
    </location>
    <ligand>
        <name>Zn(2+)</name>
        <dbReference type="ChEBI" id="CHEBI:29105"/>
        <note>catalytic</note>
    </ligand>
</feature>
<keyword evidence="11" id="KW-0325">Glycoprotein</keyword>
<keyword evidence="19" id="KW-1185">Reference proteome</keyword>
<evidence type="ECO:0000256" key="15">
    <source>
        <dbReference type="PROSITE-ProRule" id="PRU00276"/>
    </source>
</evidence>
<evidence type="ECO:0000256" key="6">
    <source>
        <dbReference type="ARBA" id="ARBA00022737"/>
    </source>
</evidence>
<dbReference type="InterPro" id="IPR041645">
    <property type="entry name" value="ADAMTS_CR_2"/>
</dbReference>
<protein>
    <submittedName>
        <fullName evidence="18">ADAM metallopeptidase with thrombospondin type 1 motif 13</fullName>
    </submittedName>
</protein>
<feature type="disulfide bond" evidence="14">
    <location>
        <begin position="438"/>
        <end position="475"/>
    </location>
</feature>
<feature type="disulfide bond" evidence="14">
    <location>
        <begin position="442"/>
        <end position="480"/>
    </location>
</feature>
<dbReference type="GO" id="GO:0006508">
    <property type="term" value="P:proteolysis"/>
    <property type="evidence" value="ECO:0007669"/>
    <property type="project" value="UniProtKB-KW"/>
</dbReference>
<feature type="disulfide bond" evidence="14">
    <location>
        <begin position="453"/>
        <end position="465"/>
    </location>
</feature>
<dbReference type="InterPro" id="IPR045371">
    <property type="entry name" value="ADAMTS_CR_3"/>
</dbReference>
<keyword evidence="7" id="KW-0378">Hydrolase</keyword>
<reference evidence="18" key="4">
    <citation type="submission" date="2025-09" db="UniProtKB">
        <authorList>
            <consortium name="Ensembl"/>
        </authorList>
    </citation>
    <scope>IDENTIFICATION</scope>
</reference>
<feature type="binding site" evidence="13">
    <location>
        <position position="130"/>
    </location>
    <ligand>
        <name>Ca(2+)</name>
        <dbReference type="ChEBI" id="CHEBI:29108"/>
        <label>2</label>
    </ligand>
</feature>
<accession>K7GGE3</accession>
<feature type="disulfide bond" evidence="14">
    <location>
        <begin position="402"/>
        <end position="413"/>
    </location>
</feature>
<comment type="subcellular location">
    <subcellularLocation>
        <location evidence="1">Secreted</location>
    </subcellularLocation>
</comment>
<evidence type="ECO:0000256" key="4">
    <source>
        <dbReference type="ARBA" id="ARBA00022723"/>
    </source>
</evidence>
<dbReference type="SUPFAM" id="SSF55486">
    <property type="entry name" value="Metalloproteases ('zincins'), catalytic domain"/>
    <property type="match status" value="1"/>
</dbReference>
<dbReference type="GO" id="GO:0005615">
    <property type="term" value="C:extracellular space"/>
    <property type="evidence" value="ECO:0007669"/>
    <property type="project" value="Ensembl"/>
</dbReference>
<dbReference type="EMBL" id="AGCU01091793">
    <property type="status" value="NOT_ANNOTATED_CDS"/>
    <property type="molecule type" value="Genomic_DNA"/>
</dbReference>
<keyword evidence="8 13" id="KW-0862">Zinc</keyword>
<evidence type="ECO:0000256" key="1">
    <source>
        <dbReference type="ARBA" id="ARBA00004613"/>
    </source>
</evidence>
<keyword evidence="10 14" id="KW-1015">Disulfide bond</keyword>
<dbReference type="Gene3D" id="2.20.100.10">
    <property type="entry name" value="Thrombospondin type-1 (TSP1) repeat"/>
    <property type="match status" value="4"/>
</dbReference>
<feature type="binding site" evidence="13 15">
    <location>
        <position position="281"/>
    </location>
    <ligand>
        <name>Zn(2+)</name>
        <dbReference type="ChEBI" id="CHEBI:29105"/>
        <note>catalytic</note>
    </ligand>
</feature>
<feature type="binding site" evidence="13">
    <location>
        <position position="130"/>
    </location>
    <ligand>
        <name>Ca(2+)</name>
        <dbReference type="ChEBI" id="CHEBI:29108"/>
        <label>1</label>
    </ligand>
</feature>
<dbReference type="InterPro" id="IPR013273">
    <property type="entry name" value="ADAMTS/ADAMTS-like"/>
</dbReference>
<evidence type="ECO:0000313" key="19">
    <source>
        <dbReference type="Proteomes" id="UP000007267"/>
    </source>
</evidence>
<dbReference type="FunFam" id="2.20.100.10:FF:000007">
    <property type="entry name" value="Thrombospondin 1"/>
    <property type="match status" value="1"/>
</dbReference>
<feature type="active site" evidence="12 15">
    <location>
        <position position="272"/>
    </location>
</feature>
<dbReference type="SUPFAM" id="SSF49854">
    <property type="entry name" value="Spermadhesin, CUB domain"/>
    <property type="match status" value="1"/>
</dbReference>
<dbReference type="InterPro" id="IPR010294">
    <property type="entry name" value="ADAMTS_spacer1"/>
</dbReference>
<dbReference type="InterPro" id="IPR035914">
    <property type="entry name" value="Sperma_CUB_dom_sf"/>
</dbReference>
<evidence type="ECO:0000256" key="8">
    <source>
        <dbReference type="ARBA" id="ARBA00022833"/>
    </source>
</evidence>
<reference evidence="19" key="2">
    <citation type="journal article" date="2013" name="Nat. Genet.">
        <title>The draft genomes of soft-shell turtle and green sea turtle yield insights into the development and evolution of the turtle-specific body plan.</title>
        <authorList>
            <person name="Wang Z."/>
            <person name="Pascual-Anaya J."/>
            <person name="Zadissa A."/>
            <person name="Li W."/>
            <person name="Niimura Y."/>
            <person name="Huang Z."/>
            <person name="Li C."/>
            <person name="White S."/>
            <person name="Xiong Z."/>
            <person name="Fang D."/>
            <person name="Wang B."/>
            <person name="Ming Y."/>
            <person name="Chen Y."/>
            <person name="Zheng Y."/>
            <person name="Kuraku S."/>
            <person name="Pignatelli M."/>
            <person name="Herrero J."/>
            <person name="Beal K."/>
            <person name="Nozawa M."/>
            <person name="Li Q."/>
            <person name="Wang J."/>
            <person name="Zhang H."/>
            <person name="Yu L."/>
            <person name="Shigenobu S."/>
            <person name="Wang J."/>
            <person name="Liu J."/>
            <person name="Flicek P."/>
            <person name="Searle S."/>
            <person name="Wang J."/>
            <person name="Kuratani S."/>
            <person name="Yin Y."/>
            <person name="Aken B."/>
            <person name="Zhang G."/>
            <person name="Irie N."/>
        </authorList>
    </citation>
    <scope>NUCLEOTIDE SEQUENCE [LARGE SCALE GENOMIC DNA]</scope>
    <source>
        <strain evidence="19">Daiwa-1</strain>
    </source>
</reference>
<dbReference type="SUPFAM" id="SSF82895">
    <property type="entry name" value="TSP-1 type 1 repeat"/>
    <property type="match status" value="4"/>
</dbReference>
<evidence type="ECO:0000256" key="13">
    <source>
        <dbReference type="PIRSR" id="PIRSR613273-2"/>
    </source>
</evidence>
<dbReference type="PROSITE" id="PS50092">
    <property type="entry name" value="TSP1"/>
    <property type="match status" value="5"/>
</dbReference>
<feature type="disulfide bond" evidence="14">
    <location>
        <begin position="353"/>
        <end position="379"/>
    </location>
</feature>
<comment type="caution">
    <text evidence="15">Lacks conserved residue(s) required for the propagation of feature annotation.</text>
</comment>
<dbReference type="Gene3D" id="2.60.120.830">
    <property type="match status" value="1"/>
</dbReference>
<dbReference type="GO" id="GO:0004222">
    <property type="term" value="F:metalloendopeptidase activity"/>
    <property type="evidence" value="ECO:0007669"/>
    <property type="project" value="InterPro"/>
</dbReference>
<dbReference type="Pfam" id="PF01421">
    <property type="entry name" value="Reprolysin"/>
    <property type="match status" value="1"/>
</dbReference>
<evidence type="ECO:0000256" key="16">
    <source>
        <dbReference type="SAM" id="MobiDB-lite"/>
    </source>
</evidence>
<dbReference type="Pfam" id="PF00090">
    <property type="entry name" value="TSP_1"/>
    <property type="match status" value="2"/>
</dbReference>
<feature type="disulfide bond" evidence="14">
    <location>
        <begin position="249"/>
        <end position="327"/>
    </location>
</feature>
<reference evidence="19" key="1">
    <citation type="submission" date="2011-10" db="EMBL/GenBank/DDBJ databases">
        <authorList>
            <consortium name="Soft-shell Turtle Genome Consortium"/>
        </authorList>
    </citation>
    <scope>NUCLEOTIDE SEQUENCE [LARGE SCALE GENOMIC DNA]</scope>
    <source>
        <strain evidence="19">Daiwa-1</strain>
    </source>
</reference>
<evidence type="ECO:0000256" key="9">
    <source>
        <dbReference type="ARBA" id="ARBA00023049"/>
    </source>
</evidence>
<evidence type="ECO:0000256" key="3">
    <source>
        <dbReference type="ARBA" id="ARBA00022670"/>
    </source>
</evidence>
<dbReference type="GO" id="GO:0030198">
    <property type="term" value="P:extracellular matrix organization"/>
    <property type="evidence" value="ECO:0007669"/>
    <property type="project" value="InterPro"/>
</dbReference>
<evidence type="ECO:0000313" key="18">
    <source>
        <dbReference type="Ensembl" id="ENSPSIP00000019354.1"/>
    </source>
</evidence>
<evidence type="ECO:0000259" key="17">
    <source>
        <dbReference type="PROSITE" id="PS50215"/>
    </source>
</evidence>
<dbReference type="InterPro" id="IPR001590">
    <property type="entry name" value="Peptidase_M12B"/>
</dbReference>
<dbReference type="CDD" id="cd04273">
    <property type="entry name" value="ZnMc_ADAMTS_like"/>
    <property type="match status" value="1"/>
</dbReference>
<feature type="compositionally biased region" description="Polar residues" evidence="16">
    <location>
        <begin position="1183"/>
        <end position="1201"/>
    </location>
</feature>
<dbReference type="Proteomes" id="UP000007267">
    <property type="component" value="Unassembled WGS sequence"/>
</dbReference>
<dbReference type="PANTHER" id="PTHR13723:SF20">
    <property type="entry name" value="A DISINTEGRIN AND METALLOPROTEINASE WITH THROMBOSPONDIN MOTIFS 13"/>
    <property type="match status" value="1"/>
</dbReference>
<evidence type="ECO:0000256" key="12">
    <source>
        <dbReference type="PIRSR" id="PIRSR613273-1"/>
    </source>
</evidence>
<organism evidence="18 19">
    <name type="scientific">Pelodiscus sinensis</name>
    <name type="common">Chinese softshell turtle</name>
    <name type="synonym">Trionyx sinensis</name>
    <dbReference type="NCBI Taxonomy" id="13735"/>
    <lineage>
        <taxon>Eukaryota</taxon>
        <taxon>Metazoa</taxon>
        <taxon>Chordata</taxon>
        <taxon>Craniata</taxon>
        <taxon>Vertebrata</taxon>
        <taxon>Euteleostomi</taxon>
        <taxon>Archelosauria</taxon>
        <taxon>Testudinata</taxon>
        <taxon>Testudines</taxon>
        <taxon>Cryptodira</taxon>
        <taxon>Trionychia</taxon>
        <taxon>Trionychidae</taxon>
        <taxon>Pelodiscus</taxon>
    </lineage>
</organism>
<feature type="binding site" evidence="13 15">
    <location>
        <position position="271"/>
    </location>
    <ligand>
        <name>Zn(2+)</name>
        <dbReference type="ChEBI" id="CHEBI:29105"/>
        <note>catalytic</note>
    </ligand>
</feature>
<dbReference type="Pfam" id="PF19030">
    <property type="entry name" value="TSP1_ADAMTS"/>
    <property type="match status" value="6"/>
</dbReference>
<feature type="binding site" evidence="13">
    <location>
        <position position="330"/>
    </location>
    <ligand>
        <name>Ca(2+)</name>
        <dbReference type="ChEBI" id="CHEBI:29108"/>
        <label>2</label>
    </ligand>
</feature>
<keyword evidence="13" id="KW-0106">Calcium</keyword>
<dbReference type="FunFam" id="2.20.100.10:FF:000005">
    <property type="entry name" value="ADAM metallopeptidase with thrombospondin type 1 motif 9"/>
    <property type="match status" value="2"/>
</dbReference>
<feature type="binding site" evidence="13">
    <location>
        <position position="330"/>
    </location>
    <ligand>
        <name>Ca(2+)</name>
        <dbReference type="ChEBI" id="CHEBI:29108"/>
        <label>1</label>
    </ligand>
</feature>
<reference evidence="18" key="3">
    <citation type="submission" date="2025-08" db="UniProtKB">
        <authorList>
            <consortium name="Ensembl"/>
        </authorList>
    </citation>
    <scope>IDENTIFICATION</scope>
</reference>
<dbReference type="PRINTS" id="PR01857">
    <property type="entry name" value="ADAMTSFAMILY"/>
</dbReference>
<feature type="domain" description="Peptidase M12B" evidence="17">
    <location>
        <begin position="127"/>
        <end position="332"/>
    </location>
</feature>
<dbReference type="PANTHER" id="PTHR13723">
    <property type="entry name" value="ADAMTS A DISINTEGRIN AND METALLOPROTEASE WITH THROMBOSPONDIN MOTIFS PROTEASE"/>
    <property type="match status" value="1"/>
</dbReference>
<evidence type="ECO:0000256" key="2">
    <source>
        <dbReference type="ARBA" id="ARBA00022525"/>
    </source>
</evidence>